<dbReference type="Pfam" id="PF02238">
    <property type="entry name" value="COX7a"/>
    <property type="match status" value="1"/>
</dbReference>
<keyword evidence="4" id="KW-0496">Mitochondrion</keyword>
<accession>A0ABN8SRK5</accession>
<dbReference type="InterPro" id="IPR039297">
    <property type="entry name" value="COX7a"/>
</dbReference>
<keyword evidence="5 6" id="KW-0472">Membrane</keyword>
<evidence type="ECO:0000256" key="1">
    <source>
        <dbReference type="ARBA" id="ARBA00004273"/>
    </source>
</evidence>
<sequence length="84" mass="9706">MENLREDYRARVREDLLTEAASDTNKVKFFQEQFQKKDGLPVYMKGRYGIPMTRFLFWSVGIGCVITVGAMGLMATNNLPKKQR</sequence>
<keyword evidence="3" id="KW-0999">Mitochondrion inner membrane</keyword>
<evidence type="ECO:0000256" key="6">
    <source>
        <dbReference type="SAM" id="Phobius"/>
    </source>
</evidence>
<proteinExistence type="inferred from homology"/>
<comment type="subcellular location">
    <subcellularLocation>
        <location evidence="1">Mitochondrion inner membrane</location>
    </subcellularLocation>
</comment>
<dbReference type="EMBL" id="CALNXI010003586">
    <property type="protein sequence ID" value="CAH3193757.1"/>
    <property type="molecule type" value="Genomic_DNA"/>
</dbReference>
<keyword evidence="6" id="KW-0812">Transmembrane</keyword>
<keyword evidence="6" id="KW-1133">Transmembrane helix</keyword>
<evidence type="ECO:0000313" key="7">
    <source>
        <dbReference type="EMBL" id="CAH3193757.1"/>
    </source>
</evidence>
<evidence type="ECO:0000313" key="8">
    <source>
        <dbReference type="Proteomes" id="UP001159427"/>
    </source>
</evidence>
<reference evidence="7 8" key="1">
    <citation type="submission" date="2022-05" db="EMBL/GenBank/DDBJ databases">
        <authorList>
            <consortium name="Genoscope - CEA"/>
            <person name="William W."/>
        </authorList>
    </citation>
    <scope>NUCLEOTIDE SEQUENCE [LARGE SCALE GENOMIC DNA]</scope>
</reference>
<evidence type="ECO:0000256" key="3">
    <source>
        <dbReference type="ARBA" id="ARBA00022792"/>
    </source>
</evidence>
<dbReference type="InterPro" id="IPR036539">
    <property type="entry name" value="Cyt_c_oxidase_su7a_sf"/>
</dbReference>
<gene>
    <name evidence="7" type="ORF">PEVE_00026443</name>
</gene>
<dbReference type="SUPFAM" id="SSF81419">
    <property type="entry name" value="Mitochondrial cytochrome c oxidase subunit VIIa"/>
    <property type="match status" value="1"/>
</dbReference>
<dbReference type="Gene3D" id="4.10.91.10">
    <property type="entry name" value="Cytochrome c oxidase, subunit VIIa"/>
    <property type="match status" value="1"/>
</dbReference>
<evidence type="ECO:0000256" key="5">
    <source>
        <dbReference type="ARBA" id="ARBA00023136"/>
    </source>
</evidence>
<keyword evidence="8" id="KW-1185">Reference proteome</keyword>
<name>A0ABN8SRK5_9CNID</name>
<comment type="caution">
    <text evidence="7">The sequence shown here is derived from an EMBL/GenBank/DDBJ whole genome shotgun (WGS) entry which is preliminary data.</text>
</comment>
<feature type="transmembrane region" description="Helical" evidence="6">
    <location>
        <begin position="55"/>
        <end position="75"/>
    </location>
</feature>
<comment type="similarity">
    <text evidence="2">Belongs to the cytochrome c oxidase VIIa family.</text>
</comment>
<evidence type="ECO:0000256" key="4">
    <source>
        <dbReference type="ARBA" id="ARBA00023128"/>
    </source>
</evidence>
<protein>
    <submittedName>
        <fullName evidence="7">Uncharacterized protein</fullName>
    </submittedName>
</protein>
<dbReference type="Proteomes" id="UP001159427">
    <property type="component" value="Unassembled WGS sequence"/>
</dbReference>
<evidence type="ECO:0000256" key="2">
    <source>
        <dbReference type="ARBA" id="ARBA00009331"/>
    </source>
</evidence>
<organism evidence="7 8">
    <name type="scientific">Porites evermanni</name>
    <dbReference type="NCBI Taxonomy" id="104178"/>
    <lineage>
        <taxon>Eukaryota</taxon>
        <taxon>Metazoa</taxon>
        <taxon>Cnidaria</taxon>
        <taxon>Anthozoa</taxon>
        <taxon>Hexacorallia</taxon>
        <taxon>Scleractinia</taxon>
        <taxon>Fungiina</taxon>
        <taxon>Poritidae</taxon>
        <taxon>Porites</taxon>
    </lineage>
</organism>